<dbReference type="InterPro" id="IPR028212">
    <property type="entry name" value="GHL6"/>
</dbReference>
<dbReference type="InterPro" id="IPR029062">
    <property type="entry name" value="Class_I_gatase-like"/>
</dbReference>
<dbReference type="EMBL" id="SJPV01000012">
    <property type="protein sequence ID" value="TWU32472.1"/>
    <property type="molecule type" value="Genomic_DNA"/>
</dbReference>
<dbReference type="Proteomes" id="UP000319143">
    <property type="component" value="Unassembled WGS sequence"/>
</dbReference>
<dbReference type="Gene3D" id="3.20.20.80">
    <property type="entry name" value="Glycosidases"/>
    <property type="match status" value="1"/>
</dbReference>
<dbReference type="AlphaFoldDB" id="A0A5C6D6C0"/>
<protein>
    <submittedName>
        <fullName evidence="1">Beta-galactosidase trimerization domain protein</fullName>
    </submittedName>
</protein>
<dbReference type="Pfam" id="PF14871">
    <property type="entry name" value="GHL6"/>
    <property type="match status" value="1"/>
</dbReference>
<evidence type="ECO:0000313" key="2">
    <source>
        <dbReference type="Proteomes" id="UP000319143"/>
    </source>
</evidence>
<sequence>MPRHLLLLIISTLFFSSFLSVGVGDAFSDEPNWWMTPHRMLQTNLREVDATMDTDLYVREVQDFGANVVLFSVGGIVANYPTALPYHWRNTYMESDLVGTVLPKLHAANIKMIGRFDFSKINEQFAAKHSDWLYVNEQGQNVNYNGQVHTCLMGGYQQDYMFKILDEAVMKYPLDGVFFNMIGFPQTDYSRVHHGVCQCENCKSSFKAFCGLDLPKHDGDAKALTKLKAWQRAQIDAQFRRVRELVKSIRPNIAICTYTEEHIDVIRKESGQPIGEGHWGNLERAQSTLMKNPTRQLANASNHFHQMIFRHSGVAPYLHTRRLWQLMMSGAWLDFYCMGPLQRLEDRAGLGPAGDVYRFHAANDQWLLDTESAADVGLVYHAGEDFAGWVQMLSESHVPFDLVSVTDSELNRYQTLVVPQSDRLHKDDARILDPYVARGGRLLLSGKVPESLTCTGSPKLIKTWPERHSMYLKIRPEDKQLIALDALKDYDLSHLRGEFHEYAPVPDSQTLLRLVHDVTYGPPEKCYIHSISDIPGMWYRKHGQGAALVLPYEIGRMYAEWGSQTHALLAVGSIDQLLKTPRRASVETSPLVEVTHRRDREGRFEWVGLLNHTGQLAASIHAPVPIPNVTVHLKTSDRVKQIRGLTDGSALQHHQEPNGQETITLPQLNEFEIVLVEYAD</sequence>
<keyword evidence="2" id="KW-1185">Reference proteome</keyword>
<dbReference type="RefSeq" id="WP_197231630.1">
    <property type="nucleotide sequence ID" value="NZ_SJPV01000012.1"/>
</dbReference>
<dbReference type="CDD" id="cd03143">
    <property type="entry name" value="A4_beta-galactosidase_middle_domain"/>
    <property type="match status" value="1"/>
</dbReference>
<evidence type="ECO:0000313" key="1">
    <source>
        <dbReference type="EMBL" id="TWU32472.1"/>
    </source>
</evidence>
<reference evidence="1 2" key="1">
    <citation type="submission" date="2019-02" db="EMBL/GenBank/DDBJ databases">
        <title>Deep-cultivation of Planctomycetes and their phenomic and genomic characterization uncovers novel biology.</title>
        <authorList>
            <person name="Wiegand S."/>
            <person name="Jogler M."/>
            <person name="Boedeker C."/>
            <person name="Pinto D."/>
            <person name="Vollmers J."/>
            <person name="Rivas-Marin E."/>
            <person name="Kohn T."/>
            <person name="Peeters S.H."/>
            <person name="Heuer A."/>
            <person name="Rast P."/>
            <person name="Oberbeckmann S."/>
            <person name="Bunk B."/>
            <person name="Jeske O."/>
            <person name="Meyerdierks A."/>
            <person name="Storesund J.E."/>
            <person name="Kallscheuer N."/>
            <person name="Luecker S."/>
            <person name="Lage O.M."/>
            <person name="Pohl T."/>
            <person name="Merkel B.J."/>
            <person name="Hornburger P."/>
            <person name="Mueller R.-W."/>
            <person name="Bruemmer F."/>
            <person name="Labrenz M."/>
            <person name="Spormann A.M."/>
            <person name="Op Den Camp H."/>
            <person name="Overmann J."/>
            <person name="Amann R."/>
            <person name="Jetten M.S.M."/>
            <person name="Mascher T."/>
            <person name="Medema M.H."/>
            <person name="Devos D.P."/>
            <person name="Kaster A.-K."/>
            <person name="Ovreas L."/>
            <person name="Rohde M."/>
            <person name="Galperin M.Y."/>
            <person name="Jogler C."/>
        </authorList>
    </citation>
    <scope>NUCLEOTIDE SEQUENCE [LARGE SCALE GENOMIC DNA]</scope>
    <source>
        <strain evidence="1 2">Poly41</strain>
    </source>
</reference>
<dbReference type="SUPFAM" id="SSF51445">
    <property type="entry name" value="(Trans)glycosidases"/>
    <property type="match status" value="1"/>
</dbReference>
<dbReference type="InterPro" id="IPR017853">
    <property type="entry name" value="GH"/>
</dbReference>
<name>A0A5C6D6C0_9BACT</name>
<gene>
    <name evidence="1" type="ORF">Poly41_54500</name>
</gene>
<organism evidence="1 2">
    <name type="scientific">Novipirellula artificiosorum</name>
    <dbReference type="NCBI Taxonomy" id="2528016"/>
    <lineage>
        <taxon>Bacteria</taxon>
        <taxon>Pseudomonadati</taxon>
        <taxon>Planctomycetota</taxon>
        <taxon>Planctomycetia</taxon>
        <taxon>Pirellulales</taxon>
        <taxon>Pirellulaceae</taxon>
        <taxon>Novipirellula</taxon>
    </lineage>
</organism>
<proteinExistence type="predicted"/>
<dbReference type="Gene3D" id="3.40.50.880">
    <property type="match status" value="1"/>
</dbReference>
<comment type="caution">
    <text evidence="1">The sequence shown here is derived from an EMBL/GenBank/DDBJ whole genome shotgun (WGS) entry which is preliminary data.</text>
</comment>
<accession>A0A5C6D6C0</accession>